<evidence type="ECO:0000313" key="2">
    <source>
        <dbReference type="Proteomes" id="UP001060215"/>
    </source>
</evidence>
<comment type="caution">
    <text evidence="1">The sequence shown here is derived from an EMBL/GenBank/DDBJ whole genome shotgun (WGS) entry which is preliminary data.</text>
</comment>
<organism evidence="1 2">
    <name type="scientific">Camellia lanceoleosa</name>
    <dbReference type="NCBI Taxonomy" id="1840588"/>
    <lineage>
        <taxon>Eukaryota</taxon>
        <taxon>Viridiplantae</taxon>
        <taxon>Streptophyta</taxon>
        <taxon>Embryophyta</taxon>
        <taxon>Tracheophyta</taxon>
        <taxon>Spermatophyta</taxon>
        <taxon>Magnoliopsida</taxon>
        <taxon>eudicotyledons</taxon>
        <taxon>Gunneridae</taxon>
        <taxon>Pentapetalae</taxon>
        <taxon>asterids</taxon>
        <taxon>Ericales</taxon>
        <taxon>Theaceae</taxon>
        <taxon>Camellia</taxon>
    </lineage>
</organism>
<dbReference type="EMBL" id="CM045766">
    <property type="protein sequence ID" value="KAI8003296.1"/>
    <property type="molecule type" value="Genomic_DNA"/>
</dbReference>
<sequence length="80" mass="9077">MAMMAQRQRPSPPSPTLSQPLPVPSPPRCHRHPYPFVSRLLYYTSSLQRRDSRSMVSFEDVNGGKELTDRSSTCSIKKTV</sequence>
<keyword evidence="2" id="KW-1185">Reference proteome</keyword>
<proteinExistence type="predicted"/>
<reference evidence="1 2" key="1">
    <citation type="journal article" date="2022" name="Plant J.">
        <title>Chromosome-level genome of Camellia lanceoleosa provides a valuable resource for understanding genome evolution and self-incompatibility.</title>
        <authorList>
            <person name="Gong W."/>
            <person name="Xiao S."/>
            <person name="Wang L."/>
            <person name="Liao Z."/>
            <person name="Chang Y."/>
            <person name="Mo W."/>
            <person name="Hu G."/>
            <person name="Li W."/>
            <person name="Zhao G."/>
            <person name="Zhu H."/>
            <person name="Hu X."/>
            <person name="Ji K."/>
            <person name="Xiang X."/>
            <person name="Song Q."/>
            <person name="Yuan D."/>
            <person name="Jin S."/>
            <person name="Zhang L."/>
        </authorList>
    </citation>
    <scope>NUCLEOTIDE SEQUENCE [LARGE SCALE GENOMIC DNA]</scope>
    <source>
        <strain evidence="1">SQ_2022a</strain>
    </source>
</reference>
<accession>A0ACC0GUT9</accession>
<evidence type="ECO:0000313" key="1">
    <source>
        <dbReference type="EMBL" id="KAI8003296.1"/>
    </source>
</evidence>
<protein>
    <submittedName>
        <fullName evidence="1">Uncharacterized protein</fullName>
    </submittedName>
</protein>
<dbReference type="Proteomes" id="UP001060215">
    <property type="component" value="Chromosome 9"/>
</dbReference>
<gene>
    <name evidence="1" type="ORF">LOK49_LG08G01849</name>
</gene>
<name>A0ACC0GUT9_9ERIC</name>